<accession>A0A0X8VCV4</accession>
<gene>
    <name evidence="1" type="ORF">CPRO_21140</name>
    <name evidence="2" type="ORF">SAMN02745151_01892</name>
</gene>
<dbReference type="KEGG" id="cpro:CPRO_21140"/>
<dbReference type="RefSeq" id="WP_066051339.1">
    <property type="nucleotide sequence ID" value="NZ_CP014223.1"/>
</dbReference>
<sequence length="98" mass="11629">MRYETYKLYQLVETFDEYGNSKNDFEFLEDIQVYVNEQHLKVMGTNTCYFVKALQGVTPFNQFELGAEYKISNSYHEYKITSFINGRLSQLVLEEVKV</sequence>
<dbReference type="AlphaFoldDB" id="A0A0X8VCV4"/>
<dbReference type="Proteomes" id="UP000068026">
    <property type="component" value="Chromosome"/>
</dbReference>
<reference evidence="3" key="2">
    <citation type="submission" date="2016-01" db="EMBL/GenBank/DDBJ databases">
        <authorList>
            <person name="Poehlein A."/>
            <person name="Schlien K."/>
            <person name="Gottschalk G."/>
            <person name="Buckel W."/>
            <person name="Daniel R."/>
        </authorList>
    </citation>
    <scope>NUCLEOTIDE SEQUENCE [LARGE SCALE GENOMIC DNA]</scope>
    <source>
        <strain evidence="3">X2</strain>
    </source>
</reference>
<dbReference type="EMBL" id="CP014223">
    <property type="protein sequence ID" value="AMJ41694.1"/>
    <property type="molecule type" value="Genomic_DNA"/>
</dbReference>
<dbReference type="Proteomes" id="UP000184204">
    <property type="component" value="Unassembled WGS sequence"/>
</dbReference>
<evidence type="ECO:0000313" key="2">
    <source>
        <dbReference type="EMBL" id="SHE82586.1"/>
    </source>
</evidence>
<evidence type="ECO:0000313" key="1">
    <source>
        <dbReference type="EMBL" id="AMJ41694.1"/>
    </source>
</evidence>
<organism evidence="2 4">
    <name type="scientific">Anaerotignum propionicum DSM 1682</name>
    <dbReference type="NCBI Taxonomy" id="991789"/>
    <lineage>
        <taxon>Bacteria</taxon>
        <taxon>Bacillati</taxon>
        <taxon>Bacillota</taxon>
        <taxon>Clostridia</taxon>
        <taxon>Lachnospirales</taxon>
        <taxon>Anaerotignaceae</taxon>
        <taxon>Anaerotignum</taxon>
    </lineage>
</organism>
<reference evidence="1 3" key="1">
    <citation type="journal article" date="2016" name="Genome Announc.">
        <title>Complete Genome Sequence of the Amino Acid-Fermenting Clostridium propionicum X2 (DSM 1682).</title>
        <authorList>
            <person name="Poehlein A."/>
            <person name="Schlien K."/>
            <person name="Chowdhury N.P."/>
            <person name="Gottschalk G."/>
            <person name="Buckel W."/>
            <person name="Daniel R."/>
        </authorList>
    </citation>
    <scope>NUCLEOTIDE SEQUENCE [LARGE SCALE GENOMIC DNA]</scope>
    <source>
        <strain evidence="1 3">X2</strain>
    </source>
</reference>
<evidence type="ECO:0000313" key="3">
    <source>
        <dbReference type="Proteomes" id="UP000068026"/>
    </source>
</evidence>
<reference evidence="2" key="4">
    <citation type="submission" date="2016-11" db="EMBL/GenBank/DDBJ databases">
        <authorList>
            <person name="Varghese N."/>
            <person name="Submissions S."/>
        </authorList>
    </citation>
    <scope>NUCLEOTIDE SEQUENCE</scope>
    <source>
        <strain evidence="2">DSM 1682</strain>
    </source>
</reference>
<name>A0A0X8VCV4_ANAPI</name>
<dbReference type="EMBL" id="FQUA01000008">
    <property type="protein sequence ID" value="SHE82586.1"/>
    <property type="molecule type" value="Genomic_DNA"/>
</dbReference>
<evidence type="ECO:0000313" key="4">
    <source>
        <dbReference type="Proteomes" id="UP000184204"/>
    </source>
</evidence>
<proteinExistence type="predicted"/>
<reference evidence="4" key="3">
    <citation type="submission" date="2016-11" db="EMBL/GenBank/DDBJ databases">
        <authorList>
            <person name="Jaros S."/>
            <person name="Januszkiewicz K."/>
            <person name="Wedrychowicz H."/>
        </authorList>
    </citation>
    <scope>NUCLEOTIDE SEQUENCE [LARGE SCALE GENOMIC DNA]</scope>
    <source>
        <strain evidence="4">DSM 1682</strain>
    </source>
</reference>
<protein>
    <submittedName>
        <fullName evidence="2">Uncharacterized protein</fullName>
    </submittedName>
</protein>
<keyword evidence="3" id="KW-1185">Reference proteome</keyword>